<dbReference type="EMBL" id="CP000697">
    <property type="protein sequence ID" value="ABQ29856.1"/>
    <property type="molecule type" value="Genomic_DNA"/>
</dbReference>
<reference evidence="2 3" key="1">
    <citation type="submission" date="2007-05" db="EMBL/GenBank/DDBJ databases">
        <title>Complete sequence of chromosome of Acidiphilium cryptum JF-5.</title>
        <authorList>
            <consortium name="US DOE Joint Genome Institute"/>
            <person name="Copeland A."/>
            <person name="Lucas S."/>
            <person name="Lapidus A."/>
            <person name="Barry K."/>
            <person name="Detter J.C."/>
            <person name="Glavina del Rio T."/>
            <person name="Hammon N."/>
            <person name="Israni S."/>
            <person name="Dalin E."/>
            <person name="Tice H."/>
            <person name="Pitluck S."/>
            <person name="Sims D."/>
            <person name="Brettin T."/>
            <person name="Bruce D."/>
            <person name="Han C."/>
            <person name="Schmutz J."/>
            <person name="Larimer F."/>
            <person name="Land M."/>
            <person name="Hauser L."/>
            <person name="Kyrpides N."/>
            <person name="Kim E."/>
            <person name="Magnuson T."/>
            <person name="Richardson P."/>
        </authorList>
    </citation>
    <scope>NUCLEOTIDE SEQUENCE [LARGE SCALE GENOMIC DNA]</scope>
    <source>
        <strain evidence="2 3">JF-5</strain>
    </source>
</reference>
<feature type="transmembrane region" description="Helical" evidence="1">
    <location>
        <begin position="21"/>
        <end position="44"/>
    </location>
</feature>
<evidence type="ECO:0000313" key="3">
    <source>
        <dbReference type="Proteomes" id="UP000000245"/>
    </source>
</evidence>
<accession>A5FW74</accession>
<dbReference type="Proteomes" id="UP000000245">
    <property type="component" value="Chromosome"/>
</dbReference>
<keyword evidence="1" id="KW-1133">Transmembrane helix</keyword>
<protein>
    <submittedName>
        <fullName evidence="2">Uncharacterized protein</fullName>
    </submittedName>
</protein>
<keyword evidence="3" id="KW-1185">Reference proteome</keyword>
<feature type="transmembrane region" description="Helical" evidence="1">
    <location>
        <begin position="122"/>
        <end position="139"/>
    </location>
</feature>
<dbReference type="HOGENOM" id="CLU_654936_0_0_5"/>
<proteinExistence type="predicted"/>
<feature type="transmembrane region" description="Helical" evidence="1">
    <location>
        <begin position="64"/>
        <end position="81"/>
    </location>
</feature>
<organism evidence="2 3">
    <name type="scientific">Acidiphilium cryptum (strain JF-5)</name>
    <dbReference type="NCBI Taxonomy" id="349163"/>
    <lineage>
        <taxon>Bacteria</taxon>
        <taxon>Pseudomonadati</taxon>
        <taxon>Pseudomonadota</taxon>
        <taxon>Alphaproteobacteria</taxon>
        <taxon>Acetobacterales</taxon>
        <taxon>Acidocellaceae</taxon>
        <taxon>Acidiphilium</taxon>
    </lineage>
</organism>
<dbReference type="eggNOG" id="COG0651">
    <property type="taxonomic scope" value="Bacteria"/>
</dbReference>
<keyword evidence="1" id="KW-0812">Transmembrane</keyword>
<dbReference type="STRING" id="349163.Acry_0635"/>
<dbReference type="AlphaFoldDB" id="A5FW74"/>
<feature type="transmembrane region" description="Helical" evidence="1">
    <location>
        <begin position="88"/>
        <end position="116"/>
    </location>
</feature>
<evidence type="ECO:0000256" key="1">
    <source>
        <dbReference type="SAM" id="Phobius"/>
    </source>
</evidence>
<feature type="transmembrane region" description="Helical" evidence="1">
    <location>
        <begin position="272"/>
        <end position="301"/>
    </location>
</feature>
<gene>
    <name evidence="2" type="ordered locus">Acry_0635</name>
</gene>
<dbReference type="KEGG" id="acr:Acry_0635"/>
<keyword evidence="1" id="KW-0472">Membrane</keyword>
<dbReference type="RefSeq" id="WP_011941661.1">
    <property type="nucleotide sequence ID" value="NC_009484.1"/>
</dbReference>
<feature type="transmembrane region" description="Helical" evidence="1">
    <location>
        <begin position="232"/>
        <end position="252"/>
    </location>
</feature>
<feature type="transmembrane region" description="Helical" evidence="1">
    <location>
        <begin position="322"/>
        <end position="355"/>
    </location>
</feature>
<feature type="transmembrane region" description="Helical" evidence="1">
    <location>
        <begin position="172"/>
        <end position="190"/>
    </location>
</feature>
<sequence length="419" mass="41364">MARPAPRPLARLSSIAPVPAAGLALAGAVLALGGAVVLTGRLAVSVPELGPAGGLALAVDPGRAGLIAAVLAGGAAGLLAAPGLGVSAVLMLAGLIAILANNLYTLVFAALIVGFLAARHRAAAPAALAVLPATLLAVAETLGQPGILLAAGAALFPAGYLLAALGGDLLRFAQGAALGLAGLALMAAGLGDAGAMRLALETGALAAPALALAASRIEDVTGSRAPDWLGGLARGMPGFALCFGGAAFWASLLPPGPGFVAFQGVFAAALRAGWPGALAAIALAGGFALAGFGSVGLFALVCLGRPRSLRAAAAEDLPRRDLVALGLPAAAVAALALVTAPFLLLIPLGVLLGLWRWSLRAGPIEAPAFEDGFARPPAWLPFGDPVTQINATGFAAPLRGAASWFVRRVRISRRGWRRP</sequence>
<evidence type="ECO:0000313" key="2">
    <source>
        <dbReference type="EMBL" id="ABQ29856.1"/>
    </source>
</evidence>
<feature type="transmembrane region" description="Helical" evidence="1">
    <location>
        <begin position="146"/>
        <end position="166"/>
    </location>
</feature>
<name>A5FW74_ACICJ</name>